<dbReference type="NCBIfam" id="NF008752">
    <property type="entry name" value="PRK11784.1-4"/>
    <property type="match status" value="1"/>
</dbReference>
<evidence type="ECO:0000256" key="1">
    <source>
        <dbReference type="ARBA" id="ARBA00023266"/>
    </source>
</evidence>
<dbReference type="GO" id="GO:0043828">
    <property type="term" value="F:tRNA 2-selenouridine synthase activity"/>
    <property type="evidence" value="ECO:0007669"/>
    <property type="project" value="InterPro"/>
</dbReference>
<sequence length="351" mass="39328">MSLVRITAAEAMQRLGEFDTLIDARSQAEYEEDRLPGAVNWPSLDDAQRHRIGTLYKQVSPFEAKKQGAALVAANIARHIEREVLDKPKGWQPLVYCWRGGKRSGALALVLDQIGFRVHWLDGGYKAFRTQLLAQLPALAQCLSYRVVCGPTGSGKTRLLQALAEAGAQVLDLEALAQHRSSVLGLAPGETQPSQKQFDTRIWERLRGFDPARVVWVESESKKVGNVAVPEALISAMRASPCFHLALRDEERVALLLEDYDWFVKDPEHFCSRLDALAELRGRGVVREWQDRVRAGFTSQVVQELLVQHYDPMYAASIRRNFAQWESARTVEAASRAPSAMRDLARVLIEA</sequence>
<dbReference type="SMART" id="SM00450">
    <property type="entry name" value="RHOD"/>
    <property type="match status" value="1"/>
</dbReference>
<keyword evidence="4" id="KW-1185">Reference proteome</keyword>
<protein>
    <submittedName>
        <fullName evidence="3">tRNA 2-selenouridine(34) synthase MnmH</fullName>
    </submittedName>
</protein>
<dbReference type="SUPFAM" id="SSF52540">
    <property type="entry name" value="P-loop containing nucleoside triphosphate hydrolases"/>
    <property type="match status" value="2"/>
</dbReference>
<dbReference type="Proteomes" id="UP000297564">
    <property type="component" value="Unassembled WGS sequence"/>
</dbReference>
<evidence type="ECO:0000313" key="3">
    <source>
        <dbReference type="EMBL" id="TFZ03204.1"/>
    </source>
</evidence>
<dbReference type="Pfam" id="PF26341">
    <property type="entry name" value="AAA_SelU"/>
    <property type="match status" value="1"/>
</dbReference>
<reference evidence="3 4" key="1">
    <citation type="submission" date="2019-03" db="EMBL/GenBank/DDBJ databases">
        <title>Ramlibacter rhizophilus CCTCC AB2015357, whole genome shotgun sequence.</title>
        <authorList>
            <person name="Zhang X."/>
            <person name="Feng G."/>
            <person name="Zhu H."/>
        </authorList>
    </citation>
    <scope>NUCLEOTIDE SEQUENCE [LARGE SCALE GENOMIC DNA]</scope>
    <source>
        <strain evidence="3 4">CCTCC AB2015357</strain>
    </source>
</reference>
<dbReference type="InterPro" id="IPR036873">
    <property type="entry name" value="Rhodanese-like_dom_sf"/>
</dbReference>
<dbReference type="InterPro" id="IPR058840">
    <property type="entry name" value="AAA_SelU"/>
</dbReference>
<accession>A0A4Z0BXG7</accession>
<dbReference type="RefSeq" id="WP_135284003.1">
    <property type="nucleotide sequence ID" value="NZ_SMLL01000002.1"/>
</dbReference>
<organism evidence="3 4">
    <name type="scientific">Ramlibacter rhizophilus</name>
    <dbReference type="NCBI Taxonomy" id="1781167"/>
    <lineage>
        <taxon>Bacteria</taxon>
        <taxon>Pseudomonadati</taxon>
        <taxon>Pseudomonadota</taxon>
        <taxon>Betaproteobacteria</taxon>
        <taxon>Burkholderiales</taxon>
        <taxon>Comamonadaceae</taxon>
        <taxon>Ramlibacter</taxon>
    </lineage>
</organism>
<dbReference type="OrthoDB" id="9808735at2"/>
<comment type="caution">
    <text evidence="3">The sequence shown here is derived from an EMBL/GenBank/DDBJ whole genome shotgun (WGS) entry which is preliminary data.</text>
</comment>
<dbReference type="InterPro" id="IPR001763">
    <property type="entry name" value="Rhodanese-like_dom"/>
</dbReference>
<keyword evidence="1" id="KW-0711">Selenium</keyword>
<name>A0A4Z0BXG7_9BURK</name>
<dbReference type="NCBIfam" id="NF008750">
    <property type="entry name" value="PRK11784.1-2"/>
    <property type="match status" value="1"/>
</dbReference>
<proteinExistence type="predicted"/>
<evidence type="ECO:0000313" key="4">
    <source>
        <dbReference type="Proteomes" id="UP000297564"/>
    </source>
</evidence>
<dbReference type="Gene3D" id="3.40.250.10">
    <property type="entry name" value="Rhodanese-like domain"/>
    <property type="match status" value="1"/>
</dbReference>
<dbReference type="AlphaFoldDB" id="A0A4Z0BXG7"/>
<dbReference type="NCBIfam" id="TIGR03167">
    <property type="entry name" value="tRNA_sel_U_synt"/>
    <property type="match status" value="1"/>
</dbReference>
<dbReference type="InterPro" id="IPR027417">
    <property type="entry name" value="P-loop_NTPase"/>
</dbReference>
<gene>
    <name evidence="3" type="primary">mnmH</name>
    <name evidence="3" type="ORF">EZ242_04765</name>
</gene>
<dbReference type="PANTHER" id="PTHR30401:SF0">
    <property type="entry name" value="TRNA 2-SELENOURIDINE SYNTHASE"/>
    <property type="match status" value="1"/>
</dbReference>
<dbReference type="InterPro" id="IPR017582">
    <property type="entry name" value="SelU"/>
</dbReference>
<dbReference type="PROSITE" id="PS50206">
    <property type="entry name" value="RHODANESE_3"/>
    <property type="match status" value="1"/>
</dbReference>
<dbReference type="PANTHER" id="PTHR30401">
    <property type="entry name" value="TRNA 2-SELENOURIDINE SYNTHASE"/>
    <property type="match status" value="1"/>
</dbReference>
<evidence type="ECO:0000259" key="2">
    <source>
        <dbReference type="PROSITE" id="PS50206"/>
    </source>
</evidence>
<dbReference type="SUPFAM" id="SSF52821">
    <property type="entry name" value="Rhodanese/Cell cycle control phosphatase"/>
    <property type="match status" value="1"/>
</dbReference>
<feature type="domain" description="Rhodanese" evidence="2">
    <location>
        <begin position="15"/>
        <end position="137"/>
    </location>
</feature>
<dbReference type="Pfam" id="PF00581">
    <property type="entry name" value="Rhodanese"/>
    <property type="match status" value="1"/>
</dbReference>
<dbReference type="GO" id="GO:0002098">
    <property type="term" value="P:tRNA wobble uridine modification"/>
    <property type="evidence" value="ECO:0007669"/>
    <property type="project" value="InterPro"/>
</dbReference>
<dbReference type="EMBL" id="SMLL01000002">
    <property type="protein sequence ID" value="TFZ03204.1"/>
    <property type="molecule type" value="Genomic_DNA"/>
</dbReference>